<comment type="caution">
    <text evidence="1">The sequence shown here is derived from an EMBL/GenBank/DDBJ whole genome shotgun (WGS) entry which is preliminary data.</text>
</comment>
<accession>A0A0F9JS42</accession>
<dbReference type="AlphaFoldDB" id="A0A0F9JS42"/>
<proteinExistence type="predicted"/>
<protein>
    <submittedName>
        <fullName evidence="1">Uncharacterized protein</fullName>
    </submittedName>
</protein>
<dbReference type="EMBL" id="LAZR01015555">
    <property type="protein sequence ID" value="KKM08498.1"/>
    <property type="molecule type" value="Genomic_DNA"/>
</dbReference>
<reference evidence="1" key="1">
    <citation type="journal article" date="2015" name="Nature">
        <title>Complex archaea that bridge the gap between prokaryotes and eukaryotes.</title>
        <authorList>
            <person name="Spang A."/>
            <person name="Saw J.H."/>
            <person name="Jorgensen S.L."/>
            <person name="Zaremba-Niedzwiedzka K."/>
            <person name="Martijn J."/>
            <person name="Lind A.E."/>
            <person name="van Eijk R."/>
            <person name="Schleper C."/>
            <person name="Guy L."/>
            <person name="Ettema T.J."/>
        </authorList>
    </citation>
    <scope>NUCLEOTIDE SEQUENCE</scope>
</reference>
<evidence type="ECO:0000313" key="1">
    <source>
        <dbReference type="EMBL" id="KKM08498.1"/>
    </source>
</evidence>
<organism evidence="1">
    <name type="scientific">marine sediment metagenome</name>
    <dbReference type="NCBI Taxonomy" id="412755"/>
    <lineage>
        <taxon>unclassified sequences</taxon>
        <taxon>metagenomes</taxon>
        <taxon>ecological metagenomes</taxon>
    </lineage>
</organism>
<sequence>MNKQIILKELDRQDRLLTFYKWKIIWNWDGWNPLGIKDLEAHKGVIKE</sequence>
<name>A0A0F9JS42_9ZZZZ</name>
<gene>
    <name evidence="1" type="ORF">LCGC14_1723980</name>
</gene>